<dbReference type="Proteomes" id="UP000789707">
    <property type="component" value="Unassembled WGS sequence"/>
</dbReference>
<dbReference type="RefSeq" id="WP_230095963.1">
    <property type="nucleotide sequence ID" value="NZ_CAKKNS010000001.1"/>
</dbReference>
<keyword evidence="2" id="KW-1185">Reference proteome</keyword>
<evidence type="ECO:0000313" key="2">
    <source>
        <dbReference type="Proteomes" id="UP000789707"/>
    </source>
</evidence>
<protein>
    <submittedName>
        <fullName evidence="1">Uncharacterized protein</fullName>
    </submittedName>
</protein>
<name>A0ABM8Z435_9LACO</name>
<accession>A0ABM8Z435</accession>
<dbReference type="EMBL" id="CAKKNS010000001">
    <property type="protein sequence ID" value="CAH0415885.1"/>
    <property type="molecule type" value="Genomic_DNA"/>
</dbReference>
<reference evidence="1 2" key="1">
    <citation type="submission" date="2021-11" db="EMBL/GenBank/DDBJ databases">
        <authorList>
            <person name="Depoorter E."/>
        </authorList>
    </citation>
    <scope>NUCLEOTIDE SEQUENCE [LARGE SCALE GENOMIC DNA]</scope>
    <source>
        <strain evidence="1 2">LMG 24289</strain>
    </source>
</reference>
<organism evidence="1 2">
    <name type="scientific">Periweissella fabaria</name>
    <dbReference type="NCBI Taxonomy" id="546157"/>
    <lineage>
        <taxon>Bacteria</taxon>
        <taxon>Bacillati</taxon>
        <taxon>Bacillota</taxon>
        <taxon>Bacilli</taxon>
        <taxon>Lactobacillales</taxon>
        <taxon>Lactobacillaceae</taxon>
        <taxon>Periweissella</taxon>
    </lineage>
</organism>
<sequence>MTKIYSSIYLIHEKTTLIEDEEFFEKVYKDEFQHAKKHNLQMDKLDESERFFYFRWLTPDPVDELKIPRLKEKEVPLSENTIKFKKVVAQIEYSKKKITGDDKKILLKQDRLNIANIETIFFEKDNQVFVLILTSDVNHLRRVKKLIGESLDETGNLNYNLSPELFNWLIYTYEEHKGILNTNITLKNINGFVGNVTDEANIFTGTSYQTTELIVTKAFISNGGQLRKISMRIEDDDVNVSYFVNEDSTIILDLRDSSKKRLLDNLDDQTFLLLYLYGYLILKVKNIYLDCSVKFINEEKPNFSKKIGIEVIQSIMKNNEIMLDEITKNDRLGEFVY</sequence>
<proteinExistence type="predicted"/>
<comment type="caution">
    <text evidence="1">The sequence shown here is derived from an EMBL/GenBank/DDBJ whole genome shotgun (WGS) entry which is preliminary data.</text>
</comment>
<gene>
    <name evidence="1" type="ORF">WFA24289_00183</name>
</gene>
<evidence type="ECO:0000313" key="1">
    <source>
        <dbReference type="EMBL" id="CAH0415885.1"/>
    </source>
</evidence>